<reference evidence="2 3" key="1">
    <citation type="journal article" date="2017" name="Nat. Commun.">
        <title>In situ click chemistry generation of cyclooxygenase-2 inhibitors.</title>
        <authorList>
            <person name="Bhardwaj A."/>
            <person name="Kaur J."/>
            <person name="Wuest M."/>
            <person name="Wuest F."/>
        </authorList>
    </citation>
    <scope>NUCLEOTIDE SEQUENCE [LARGE SCALE GENOMIC DNA]</scope>
    <source>
        <strain evidence="2">S2_018_000_R2_106</strain>
    </source>
</reference>
<sequence length="182" mass="21407">MKTNVQEIELPELVDSLRALRKSPTTQLAKLLETAATQRRSGPRRRSYNDQEWNMQLGHGYTRSQQANGSFKSAISRNRKALQSRFKECLPLFLKEHWYGLMQQTIEAISRYGIERTELEAMIPKQVRQDVQKALQDPEDEVEMWKAYKPKHRQNAPHHKEWDAFDPDTKAEKKDEQLTLPF</sequence>
<dbReference type="Proteomes" id="UP000320948">
    <property type="component" value="Unassembled WGS sequence"/>
</dbReference>
<feature type="region of interest" description="Disordered" evidence="1">
    <location>
        <begin position="150"/>
        <end position="182"/>
    </location>
</feature>
<organism evidence="2 3">
    <name type="scientific">Blastochloris viridis</name>
    <name type="common">Rhodopseudomonas viridis</name>
    <dbReference type="NCBI Taxonomy" id="1079"/>
    <lineage>
        <taxon>Bacteria</taxon>
        <taxon>Pseudomonadati</taxon>
        <taxon>Pseudomonadota</taxon>
        <taxon>Alphaproteobacteria</taxon>
        <taxon>Hyphomicrobiales</taxon>
        <taxon>Blastochloridaceae</taxon>
        <taxon>Blastochloris</taxon>
    </lineage>
</organism>
<dbReference type="EMBL" id="VAFM01000002">
    <property type="protein sequence ID" value="TKW60576.1"/>
    <property type="molecule type" value="Genomic_DNA"/>
</dbReference>
<name>A0A6N4RBZ8_BLAVI</name>
<proteinExistence type="predicted"/>
<evidence type="ECO:0000313" key="3">
    <source>
        <dbReference type="Proteomes" id="UP000320948"/>
    </source>
</evidence>
<comment type="caution">
    <text evidence="2">The sequence shown here is derived from an EMBL/GenBank/DDBJ whole genome shotgun (WGS) entry which is preliminary data.</text>
</comment>
<accession>A0A6N4RBZ8</accession>
<dbReference type="AlphaFoldDB" id="A0A6N4RBZ8"/>
<protein>
    <submittedName>
        <fullName evidence="2">Uncharacterized protein</fullName>
    </submittedName>
</protein>
<evidence type="ECO:0000256" key="1">
    <source>
        <dbReference type="SAM" id="MobiDB-lite"/>
    </source>
</evidence>
<evidence type="ECO:0000313" key="2">
    <source>
        <dbReference type="EMBL" id="TKW60576.1"/>
    </source>
</evidence>
<feature type="compositionally biased region" description="Basic and acidic residues" evidence="1">
    <location>
        <begin position="158"/>
        <end position="182"/>
    </location>
</feature>
<gene>
    <name evidence="2" type="ORF">DI628_06650</name>
</gene>